<evidence type="ECO:0000313" key="1">
    <source>
        <dbReference type="EMBL" id="DAE19237.1"/>
    </source>
</evidence>
<reference evidence="1" key="1">
    <citation type="journal article" date="2021" name="Proc. Natl. Acad. Sci. U.S.A.">
        <title>A Catalog of Tens of Thousands of Viruses from Human Metagenomes Reveals Hidden Associations with Chronic Diseases.</title>
        <authorList>
            <person name="Tisza M.J."/>
            <person name="Buck C.B."/>
        </authorList>
    </citation>
    <scope>NUCLEOTIDE SEQUENCE</scope>
    <source>
        <strain evidence="1">Ct0e511</strain>
    </source>
</reference>
<sequence>MCPEKDTQPSPELKILIYKEMALLGASCRKATQAMTLSGFWQTSPWYR</sequence>
<accession>A0A8S5QKB9</accession>
<dbReference type="EMBL" id="BK015670">
    <property type="protein sequence ID" value="DAE19237.1"/>
    <property type="molecule type" value="Genomic_DNA"/>
</dbReference>
<protein>
    <submittedName>
        <fullName evidence="1">Uncharacterized protein</fullName>
    </submittedName>
</protein>
<organism evidence="1">
    <name type="scientific">Myoviridae sp. ct0e511</name>
    <dbReference type="NCBI Taxonomy" id="2825013"/>
    <lineage>
        <taxon>Viruses</taxon>
        <taxon>Duplodnaviria</taxon>
        <taxon>Heunggongvirae</taxon>
        <taxon>Uroviricota</taxon>
        <taxon>Caudoviricetes</taxon>
    </lineage>
</organism>
<proteinExistence type="predicted"/>
<name>A0A8S5QKB9_9CAUD</name>